<organism evidence="1">
    <name type="scientific">viral metagenome</name>
    <dbReference type="NCBI Taxonomy" id="1070528"/>
    <lineage>
        <taxon>unclassified sequences</taxon>
        <taxon>metagenomes</taxon>
        <taxon>organismal metagenomes</taxon>
    </lineage>
</organism>
<name>A0A6C0DZR3_9ZZZZ</name>
<evidence type="ECO:0000313" key="1">
    <source>
        <dbReference type="EMBL" id="QHT21803.1"/>
    </source>
</evidence>
<accession>A0A6C0DZR3</accession>
<protein>
    <submittedName>
        <fullName evidence="1">Uncharacterized protein</fullName>
    </submittedName>
</protein>
<proteinExistence type="predicted"/>
<sequence>MFDIHKYTKMSSYYSTTSSYVNNNNLNKNIDINTNNTAKTTQPTQPTIYQQVVQNAVSSNNNLSQTVSSNIIVKKNPGKPDELNTDDFVDLDFVDVQINLQFLSVLKENEKIMILENKHMQVDKRQSIMRYLYSDSRQKTMRFINHVVECAKKYCKDEKDKTFKNTEKLSQIKKLLENSLDGLRNLLTTYKTDKNICSIIKIYETNIDTFCKTELAKTVV</sequence>
<dbReference type="EMBL" id="MN739697">
    <property type="protein sequence ID" value="QHT21803.1"/>
    <property type="molecule type" value="Genomic_DNA"/>
</dbReference>
<dbReference type="AlphaFoldDB" id="A0A6C0DZR3"/>
<reference evidence="1" key="1">
    <citation type="journal article" date="2020" name="Nature">
        <title>Giant virus diversity and host interactions through global metagenomics.</title>
        <authorList>
            <person name="Schulz F."/>
            <person name="Roux S."/>
            <person name="Paez-Espino D."/>
            <person name="Jungbluth S."/>
            <person name="Walsh D.A."/>
            <person name="Denef V.J."/>
            <person name="McMahon K.D."/>
            <person name="Konstantinidis K.T."/>
            <person name="Eloe-Fadrosh E.A."/>
            <person name="Kyrpides N.C."/>
            <person name="Woyke T."/>
        </authorList>
    </citation>
    <scope>NUCLEOTIDE SEQUENCE</scope>
    <source>
        <strain evidence="1">GVMAG-M-3300023179-103</strain>
    </source>
</reference>